<evidence type="ECO:0000313" key="5">
    <source>
        <dbReference type="EMBL" id="CAB4977219.1"/>
    </source>
</evidence>
<dbReference type="Pfam" id="PF05721">
    <property type="entry name" value="PhyH"/>
    <property type="match status" value="1"/>
</dbReference>
<keyword evidence="1" id="KW-0479">Metal-binding</keyword>
<name>A0A6J7MFL0_9ZZZZ</name>
<keyword evidence="2" id="KW-0408">Iron</keyword>
<evidence type="ECO:0000256" key="1">
    <source>
        <dbReference type="ARBA" id="ARBA00022723"/>
    </source>
</evidence>
<dbReference type="EMBL" id="CAFABA010000063">
    <property type="protein sequence ID" value="CAB4832122.1"/>
    <property type="molecule type" value="Genomic_DNA"/>
</dbReference>
<accession>A0A6J7MFL0</accession>
<dbReference type="InterPro" id="IPR008775">
    <property type="entry name" value="Phytyl_CoA_dOase-like"/>
</dbReference>
<evidence type="ECO:0000256" key="3">
    <source>
        <dbReference type="SAM" id="MobiDB-lite"/>
    </source>
</evidence>
<dbReference type="PANTHER" id="PTHR20883:SF15">
    <property type="entry name" value="PHYTANOYL-COA DIOXYGENASE DOMAIN-CONTAINING PROTEIN 1"/>
    <property type="match status" value="1"/>
</dbReference>
<proteinExistence type="predicted"/>
<evidence type="ECO:0000256" key="2">
    <source>
        <dbReference type="ARBA" id="ARBA00023004"/>
    </source>
</evidence>
<dbReference type="SUPFAM" id="SSF51197">
    <property type="entry name" value="Clavaminate synthase-like"/>
    <property type="match status" value="1"/>
</dbReference>
<sequence>MYIFRQPHIGGEVPCHTDHTFLWTDRQNVVGFWFAIDDVTTVNGRLWVKPGGHRPPVGSRFGRTENDAPTMWTEVHDPAPYPVDDSVPAKADCRHAGPVAGHPAEPVP</sequence>
<dbReference type="GO" id="GO:0046872">
    <property type="term" value="F:metal ion binding"/>
    <property type="evidence" value="ECO:0007669"/>
    <property type="project" value="UniProtKB-KW"/>
</dbReference>
<protein>
    <submittedName>
        <fullName evidence="5">Unannotated protein</fullName>
    </submittedName>
</protein>
<dbReference type="PANTHER" id="PTHR20883">
    <property type="entry name" value="PHYTANOYL-COA DIOXYGENASE DOMAIN CONTAINING 1"/>
    <property type="match status" value="1"/>
</dbReference>
<reference evidence="5" key="1">
    <citation type="submission" date="2020-05" db="EMBL/GenBank/DDBJ databases">
        <authorList>
            <person name="Chiriac C."/>
            <person name="Salcher M."/>
            <person name="Ghai R."/>
            <person name="Kavagutti S V."/>
        </authorList>
    </citation>
    <scope>NUCLEOTIDE SEQUENCE</scope>
</reference>
<dbReference type="AlphaFoldDB" id="A0A6J7MFL0"/>
<gene>
    <name evidence="4" type="ORF">UFOPK3139_01605</name>
    <name evidence="5" type="ORF">UFOPK3967_00127</name>
</gene>
<dbReference type="Gene3D" id="2.60.120.620">
    <property type="entry name" value="q2cbj1_9rhob like domain"/>
    <property type="match status" value="1"/>
</dbReference>
<evidence type="ECO:0000313" key="4">
    <source>
        <dbReference type="EMBL" id="CAB4832122.1"/>
    </source>
</evidence>
<dbReference type="EMBL" id="CAFBOS010000004">
    <property type="protein sequence ID" value="CAB4977219.1"/>
    <property type="molecule type" value="Genomic_DNA"/>
</dbReference>
<feature type="region of interest" description="Disordered" evidence="3">
    <location>
        <begin position="51"/>
        <end position="108"/>
    </location>
</feature>
<organism evidence="5">
    <name type="scientific">freshwater metagenome</name>
    <dbReference type="NCBI Taxonomy" id="449393"/>
    <lineage>
        <taxon>unclassified sequences</taxon>
        <taxon>metagenomes</taxon>
        <taxon>ecological metagenomes</taxon>
    </lineage>
</organism>